<organism evidence="4 5">
    <name type="scientific">Candidatus Chlorohelix allophototropha</name>
    <dbReference type="NCBI Taxonomy" id="3003348"/>
    <lineage>
        <taxon>Bacteria</taxon>
        <taxon>Bacillati</taxon>
        <taxon>Chloroflexota</taxon>
        <taxon>Chloroflexia</taxon>
        <taxon>Candidatus Chloroheliales</taxon>
        <taxon>Candidatus Chloroheliaceae</taxon>
        <taxon>Candidatus Chlorohelix</taxon>
    </lineage>
</organism>
<feature type="region of interest" description="Disordered" evidence="3">
    <location>
        <begin position="1"/>
        <end position="41"/>
    </location>
</feature>
<protein>
    <recommendedName>
        <fullName evidence="2">UPF0145 protein OZ401_000395</fullName>
    </recommendedName>
</protein>
<dbReference type="Gene3D" id="3.30.110.70">
    <property type="entry name" value="Hypothetical protein apc22750. Chain B"/>
    <property type="match status" value="1"/>
</dbReference>
<evidence type="ECO:0000256" key="1">
    <source>
        <dbReference type="ARBA" id="ARBA00010751"/>
    </source>
</evidence>
<dbReference type="Pfam" id="PF01906">
    <property type="entry name" value="YbjQ_1"/>
    <property type="match status" value="1"/>
</dbReference>
<dbReference type="PANTHER" id="PTHR34068:SF2">
    <property type="entry name" value="UPF0145 PROTEIN SCO3412"/>
    <property type="match status" value="1"/>
</dbReference>
<comment type="similarity">
    <text evidence="1 2">Belongs to the UPF0145 family.</text>
</comment>
<reference evidence="4" key="1">
    <citation type="journal article" date="2024" name="Nature">
        <title>Anoxygenic phototroph of the Chloroflexota uses a type I reaction centre.</title>
        <authorList>
            <person name="Tsuji J.M."/>
            <person name="Shaw N.A."/>
            <person name="Nagashima S."/>
            <person name="Venkiteswaran J.J."/>
            <person name="Schiff S.L."/>
            <person name="Watanabe T."/>
            <person name="Fukui M."/>
            <person name="Hanada S."/>
            <person name="Tank M."/>
            <person name="Neufeld J.D."/>
        </authorList>
    </citation>
    <scope>NUCLEOTIDE SEQUENCE</scope>
    <source>
        <strain evidence="4">L227-S17</strain>
    </source>
</reference>
<dbReference type="PANTHER" id="PTHR34068">
    <property type="entry name" value="UPF0145 PROTEIN YBJQ"/>
    <property type="match status" value="1"/>
</dbReference>
<dbReference type="InterPro" id="IPR002765">
    <property type="entry name" value="UPF0145_YbjQ-like"/>
</dbReference>
<name>A0ABY9B204_9CHLR</name>
<accession>A0ABY9B204</accession>
<evidence type="ECO:0000256" key="2">
    <source>
        <dbReference type="HAMAP-Rule" id="MF_00338"/>
    </source>
</evidence>
<dbReference type="SUPFAM" id="SSF117782">
    <property type="entry name" value="YbjQ-like"/>
    <property type="match status" value="1"/>
</dbReference>
<dbReference type="EMBL" id="CP128399">
    <property type="protein sequence ID" value="WJW67140.1"/>
    <property type="molecule type" value="Genomic_DNA"/>
</dbReference>
<proteinExistence type="inferred from homology"/>
<dbReference type="HAMAP" id="MF_00338">
    <property type="entry name" value="UPF0145"/>
    <property type="match status" value="1"/>
</dbReference>
<evidence type="ECO:0000313" key="5">
    <source>
        <dbReference type="Proteomes" id="UP001431572"/>
    </source>
</evidence>
<feature type="compositionally biased region" description="Pro residues" evidence="3">
    <location>
        <begin position="1"/>
        <end position="40"/>
    </location>
</feature>
<evidence type="ECO:0000313" key="4">
    <source>
        <dbReference type="EMBL" id="WJW67140.1"/>
    </source>
</evidence>
<evidence type="ECO:0000256" key="3">
    <source>
        <dbReference type="SAM" id="MobiDB-lite"/>
    </source>
</evidence>
<dbReference type="InterPro" id="IPR035439">
    <property type="entry name" value="UPF0145_dom_sf"/>
</dbReference>
<sequence>MQPPYNQPPPGNFPPPPPGGYNPGPGGFPPQPGPGMPPPSFLDRGMVTTAFSFEGFRIVRYLGVVRGITVRSRSVIGNIGAGFQALVGGKISIYVELCEKAREEAFELMIQHAAQIGANAIIGMHYDANEVSDGITEVLSYGTAVIVEPLSDRR</sequence>
<keyword evidence="5" id="KW-1185">Reference proteome</keyword>
<gene>
    <name evidence="4" type="ORF">OZ401_000395</name>
</gene>
<dbReference type="Proteomes" id="UP001431572">
    <property type="component" value="Chromosome 1"/>
</dbReference>